<accession>A0A1I7Y2F5</accession>
<keyword evidence="1" id="KW-1133">Transmembrane helix</keyword>
<evidence type="ECO:0000313" key="2">
    <source>
        <dbReference type="Proteomes" id="UP000095287"/>
    </source>
</evidence>
<evidence type="ECO:0000256" key="1">
    <source>
        <dbReference type="SAM" id="Phobius"/>
    </source>
</evidence>
<keyword evidence="1" id="KW-0472">Membrane</keyword>
<evidence type="ECO:0000313" key="3">
    <source>
        <dbReference type="WBParaSite" id="L893_g11977.t1"/>
    </source>
</evidence>
<protein>
    <submittedName>
        <fullName evidence="3">YesK-like protein</fullName>
    </submittedName>
</protein>
<reference evidence="3" key="1">
    <citation type="submission" date="2016-11" db="UniProtKB">
        <authorList>
            <consortium name="WormBaseParasite"/>
        </authorList>
    </citation>
    <scope>IDENTIFICATION</scope>
</reference>
<organism evidence="2 3">
    <name type="scientific">Steinernema glaseri</name>
    <dbReference type="NCBI Taxonomy" id="37863"/>
    <lineage>
        <taxon>Eukaryota</taxon>
        <taxon>Metazoa</taxon>
        <taxon>Ecdysozoa</taxon>
        <taxon>Nematoda</taxon>
        <taxon>Chromadorea</taxon>
        <taxon>Rhabditida</taxon>
        <taxon>Tylenchina</taxon>
        <taxon>Panagrolaimomorpha</taxon>
        <taxon>Strongyloidoidea</taxon>
        <taxon>Steinernematidae</taxon>
        <taxon>Steinernema</taxon>
    </lineage>
</organism>
<feature type="transmembrane region" description="Helical" evidence="1">
    <location>
        <begin position="30"/>
        <end position="50"/>
    </location>
</feature>
<keyword evidence="1" id="KW-0812">Transmembrane</keyword>
<keyword evidence="2" id="KW-1185">Reference proteome</keyword>
<dbReference type="AlphaFoldDB" id="A0A1I7Y2F5"/>
<sequence length="95" mass="10578">MLYEIIGAGVFLIIATFVIVWLVQDLYPRLYAIVAVISVVSVAGCVYGYWKTDDNGFLYNGLAGSALTSLTATGLVLSFEIARRERRNDDDRRQL</sequence>
<dbReference type="Proteomes" id="UP000095287">
    <property type="component" value="Unplaced"/>
</dbReference>
<feature type="transmembrane region" description="Helical" evidence="1">
    <location>
        <begin position="56"/>
        <end position="77"/>
    </location>
</feature>
<dbReference type="WBParaSite" id="L893_g11977.t1">
    <property type="protein sequence ID" value="L893_g11977.t1"/>
    <property type="gene ID" value="L893_g11977"/>
</dbReference>
<name>A0A1I7Y2F5_9BILA</name>
<feature type="transmembrane region" description="Helical" evidence="1">
    <location>
        <begin position="6"/>
        <end position="23"/>
    </location>
</feature>
<proteinExistence type="predicted"/>